<keyword evidence="8" id="KW-1185">Reference proteome</keyword>
<dbReference type="Gene3D" id="3.40.50.300">
    <property type="entry name" value="P-loop containing nucleotide triphosphate hydrolases"/>
    <property type="match status" value="1"/>
</dbReference>
<gene>
    <name evidence="7" type="ORF">RIMI_LOCUS15938355</name>
</gene>
<dbReference type="InterPro" id="IPR003130">
    <property type="entry name" value="GED"/>
</dbReference>
<keyword evidence="2 3" id="KW-0342">GTP-binding</keyword>
<dbReference type="InterPro" id="IPR027417">
    <property type="entry name" value="P-loop_NTPase"/>
</dbReference>
<dbReference type="InterPro" id="IPR000375">
    <property type="entry name" value="Dynamin_stalk"/>
</dbReference>
<evidence type="ECO:0000313" key="8">
    <source>
        <dbReference type="Proteomes" id="UP001176940"/>
    </source>
</evidence>
<dbReference type="Pfam" id="PF01031">
    <property type="entry name" value="Dynamin_M"/>
    <property type="match status" value="1"/>
</dbReference>
<dbReference type="InterPro" id="IPR030381">
    <property type="entry name" value="G_DYNAMIN_dom"/>
</dbReference>
<accession>A0ABN9M5M2</accession>
<evidence type="ECO:0000256" key="4">
    <source>
        <dbReference type="SAM" id="Coils"/>
    </source>
</evidence>
<dbReference type="PROSITE" id="PS51718">
    <property type="entry name" value="G_DYNAMIN_2"/>
    <property type="match status" value="1"/>
</dbReference>
<keyword evidence="1 3" id="KW-0547">Nucleotide-binding</keyword>
<evidence type="ECO:0000313" key="7">
    <source>
        <dbReference type="EMBL" id="CAJ0957377.1"/>
    </source>
</evidence>
<dbReference type="InterPro" id="IPR022812">
    <property type="entry name" value="Dynamin"/>
</dbReference>
<evidence type="ECO:0000259" key="6">
    <source>
        <dbReference type="PROSITE" id="PS51718"/>
    </source>
</evidence>
<sequence>MIFVSVRAVYGNTRKAMLQPKRVTQDYRKMQTNGPTPVLPFGSSNIFGASPANPSATGSVLAQPSPNVFSAFKGLNTPLPTATPVMEALSPVTGTSSLEQMANGGSSTGVFVFQGMTQPDNVLGQQYEYKIRPCIDLIDSLRSLGVEKDLGLPAIAVIGDQSSGKSSVLEALSGVNLPRGSGIVTRCPLVLKLKKSKKDSPWKAKISYRDQEVEPKNPGEVEKEIRKAQDYMAGAGNGVSQELITLQVESPNVPDLTLLDLPGITRVALPNQPPDIGQQIKRMIRKYIERQETINLAVVPSNVDIATTEALEMAREVDPSGERTLGILTKPDLVDKGSEPDVVSVVRNLVYTLKKGFMIVKCRGQSEIQNNTCLETALLNEQMFFEDHEHFRVLQEEGRATIPLLAEKLTVELVAHISRTIPSLESQIKTKLQEVEKKVKMIGAGVPETETEKLLFLIEKLKHFADGITQVLQGEEEVADKQLKAFTYIRIKFYKWEKDLKRSANEFPQELRKDITVYEQKHRGRELTGFVNYKTFENIAKNQIQTFEEPAVDNLNDVTELVRSTFNEMAKKHFSHYLNLYRNAKGKLEDICIKQQKAAEKAIRTQFKMEQIIYCQDTIYGGSLKDVRAEATKETNSLSTPSQIQLSVQEMSQHIQAYFKNTTARLSNQIPLIILHYMLHEFADKLQSQMLSLLQDKENLAVLLMENDTLARERKDLHEKMKRLRAAQQRLAKFPC</sequence>
<comment type="similarity">
    <text evidence="3">Belongs to the TRAFAC class dynamin-like GTPase superfamily. Dynamin/Fzo/YdjA family.</text>
</comment>
<dbReference type="Pfam" id="PF00350">
    <property type="entry name" value="Dynamin_N"/>
    <property type="match status" value="1"/>
</dbReference>
<keyword evidence="4" id="KW-0175">Coiled coil</keyword>
<dbReference type="SUPFAM" id="SSF52540">
    <property type="entry name" value="P-loop containing nucleoside triphosphate hydrolases"/>
    <property type="match status" value="1"/>
</dbReference>
<dbReference type="InterPro" id="IPR019762">
    <property type="entry name" value="Dynamin_GTPase_CS"/>
</dbReference>
<dbReference type="SMART" id="SM00053">
    <property type="entry name" value="DYNc"/>
    <property type="match status" value="1"/>
</dbReference>
<dbReference type="Proteomes" id="UP001176940">
    <property type="component" value="Unassembled WGS sequence"/>
</dbReference>
<dbReference type="EMBL" id="CAUEEQ010043719">
    <property type="protein sequence ID" value="CAJ0957377.1"/>
    <property type="molecule type" value="Genomic_DNA"/>
</dbReference>
<dbReference type="PRINTS" id="PR00195">
    <property type="entry name" value="DYNAMIN"/>
</dbReference>
<evidence type="ECO:0000256" key="2">
    <source>
        <dbReference type="ARBA" id="ARBA00023134"/>
    </source>
</evidence>
<evidence type="ECO:0000256" key="1">
    <source>
        <dbReference type="ARBA" id="ARBA00022741"/>
    </source>
</evidence>
<dbReference type="InterPro" id="IPR001401">
    <property type="entry name" value="Dynamin_GTPase"/>
</dbReference>
<feature type="domain" description="GED" evidence="5">
    <location>
        <begin position="648"/>
        <end position="736"/>
    </location>
</feature>
<comment type="caution">
    <text evidence="7">The sequence shown here is derived from an EMBL/GenBank/DDBJ whole genome shotgun (WGS) entry which is preliminary data.</text>
</comment>
<dbReference type="PROSITE" id="PS51388">
    <property type="entry name" value="GED"/>
    <property type="match status" value="1"/>
</dbReference>
<dbReference type="Pfam" id="PF02212">
    <property type="entry name" value="GED"/>
    <property type="match status" value="1"/>
</dbReference>
<protein>
    <submittedName>
        <fullName evidence="7">Uncharacterized protein</fullName>
    </submittedName>
</protein>
<dbReference type="PANTHER" id="PTHR11566:SF231">
    <property type="entry name" value="INTERFERON-INDUCED GTP-BINDING PROTEIN MX"/>
    <property type="match status" value="1"/>
</dbReference>
<dbReference type="InterPro" id="IPR045063">
    <property type="entry name" value="Dynamin_N"/>
</dbReference>
<feature type="coiled-coil region" evidence="4">
    <location>
        <begin position="700"/>
        <end position="730"/>
    </location>
</feature>
<feature type="domain" description="Dynamin-type G" evidence="6">
    <location>
        <begin position="149"/>
        <end position="422"/>
    </location>
</feature>
<dbReference type="PROSITE" id="PS00410">
    <property type="entry name" value="G_DYNAMIN_1"/>
    <property type="match status" value="1"/>
</dbReference>
<dbReference type="SMART" id="SM00302">
    <property type="entry name" value="GED"/>
    <property type="match status" value="1"/>
</dbReference>
<reference evidence="7" key="1">
    <citation type="submission" date="2023-07" db="EMBL/GenBank/DDBJ databases">
        <authorList>
            <person name="Stuckert A."/>
        </authorList>
    </citation>
    <scope>NUCLEOTIDE SEQUENCE</scope>
</reference>
<organism evidence="7 8">
    <name type="scientific">Ranitomeya imitator</name>
    <name type="common">mimic poison frog</name>
    <dbReference type="NCBI Taxonomy" id="111125"/>
    <lineage>
        <taxon>Eukaryota</taxon>
        <taxon>Metazoa</taxon>
        <taxon>Chordata</taxon>
        <taxon>Craniata</taxon>
        <taxon>Vertebrata</taxon>
        <taxon>Euteleostomi</taxon>
        <taxon>Amphibia</taxon>
        <taxon>Batrachia</taxon>
        <taxon>Anura</taxon>
        <taxon>Neobatrachia</taxon>
        <taxon>Hyloidea</taxon>
        <taxon>Dendrobatidae</taxon>
        <taxon>Dendrobatinae</taxon>
        <taxon>Ranitomeya</taxon>
    </lineage>
</organism>
<evidence type="ECO:0000256" key="3">
    <source>
        <dbReference type="RuleBase" id="RU003932"/>
    </source>
</evidence>
<dbReference type="Gene3D" id="1.20.120.1240">
    <property type="entry name" value="Dynamin, middle domain"/>
    <property type="match status" value="1"/>
</dbReference>
<proteinExistence type="inferred from homology"/>
<dbReference type="CDD" id="cd08771">
    <property type="entry name" value="DLP_1"/>
    <property type="match status" value="1"/>
</dbReference>
<evidence type="ECO:0000259" key="5">
    <source>
        <dbReference type="PROSITE" id="PS51388"/>
    </source>
</evidence>
<name>A0ABN9M5M2_9NEOB</name>
<dbReference type="InterPro" id="IPR020850">
    <property type="entry name" value="GED_dom"/>
</dbReference>
<dbReference type="PANTHER" id="PTHR11566">
    <property type="entry name" value="DYNAMIN"/>
    <property type="match status" value="1"/>
</dbReference>